<comment type="caution">
    <text evidence="10">The sequence shown here is derived from an EMBL/GenBank/DDBJ whole genome shotgun (WGS) entry which is preliminary data.</text>
</comment>
<evidence type="ECO:0000256" key="7">
    <source>
        <dbReference type="ARBA" id="ARBA00023128"/>
    </source>
</evidence>
<dbReference type="EMBL" id="JAQQPM010000003">
    <property type="protein sequence ID" value="KAK2070262.1"/>
    <property type="molecule type" value="Genomic_DNA"/>
</dbReference>
<comment type="subcellular location">
    <subcellularLocation>
        <location evidence="9">Mitochondrion inner membrane</location>
        <topology evidence="9">Single-pass membrane protein</topology>
    </subcellularLocation>
    <subcellularLocation>
        <location evidence="1">Mitochondrion membrane</location>
        <topology evidence="1">Single-pass membrane protein</topology>
    </subcellularLocation>
</comment>
<keyword evidence="9" id="KW-0811">Translocation</keyword>
<comment type="function">
    <text evidence="9">Essential component of the TIM23 complex, a complex that mediates the translocation of transit peptide-containing proteins across the mitochondrial inner membrane.</text>
</comment>
<gene>
    <name evidence="10" type="ORF">P8C59_004773</name>
</gene>
<keyword evidence="9" id="KW-0813">Transport</keyword>
<dbReference type="Gene3D" id="3.10.450.320">
    <property type="entry name" value="Mitochondrial import inner membrane translocase subunit Tim21"/>
    <property type="match status" value="1"/>
</dbReference>
<protein>
    <recommendedName>
        <fullName evidence="3 9">Mitochondrial import inner membrane translocase subunit Tim21</fullName>
    </recommendedName>
</protein>
<dbReference type="Pfam" id="PF08294">
    <property type="entry name" value="TIM21"/>
    <property type="match status" value="1"/>
</dbReference>
<evidence type="ECO:0000256" key="4">
    <source>
        <dbReference type="ARBA" id="ARBA00022692"/>
    </source>
</evidence>
<reference evidence="10" key="1">
    <citation type="journal article" date="2023" name="Mol. Plant Microbe Interact.">
        <title>Elucidating the Obligate Nature and Biological Capacity of an Invasive Fungal Corn Pathogen.</title>
        <authorList>
            <person name="MacCready J.S."/>
            <person name="Roggenkamp E.M."/>
            <person name="Gdanetz K."/>
            <person name="Chilvers M.I."/>
        </authorList>
    </citation>
    <scope>NUCLEOTIDE SEQUENCE</scope>
    <source>
        <strain evidence="10">PM02</strain>
    </source>
</reference>
<dbReference type="Proteomes" id="UP001217918">
    <property type="component" value="Unassembled WGS sequence"/>
</dbReference>
<sequence length="179" mass="19412">MKPPTTAIASRPAVAALSLYSRPLAARRCYATHSNATTKPAGRRAVTPVHDDGHIPWSELSVKEKTGRVAEQTVNFGIIVLGVVLTGGVGYYLYQEVFSPDSKVAYYNRAVDRIRKDPRCLELLGQGNEIKAFGQETNSAWRRARPIASTLSSDGSGTEHLRIQFNVQGPKGTGISLST</sequence>
<keyword evidence="9" id="KW-0999">Mitochondrion inner membrane</keyword>
<evidence type="ECO:0000313" key="11">
    <source>
        <dbReference type="Proteomes" id="UP001217918"/>
    </source>
</evidence>
<dbReference type="PANTHER" id="PTHR13032">
    <property type="entry name" value="MITOCHONDRIAL IMPORT INNER MEMBRANE TRANSLOCASE SUBUNIT TIM21"/>
    <property type="match status" value="1"/>
</dbReference>
<dbReference type="GO" id="GO:0005744">
    <property type="term" value="C:TIM23 mitochondrial import inner membrane translocase complex"/>
    <property type="evidence" value="ECO:0007669"/>
    <property type="project" value="UniProtKB-UniRule"/>
</dbReference>
<comment type="subunit">
    <text evidence="9">Component of the TIM23 complex.</text>
</comment>
<dbReference type="PANTHER" id="PTHR13032:SF6">
    <property type="entry name" value="MITOCHONDRIAL IMPORT INNER MEMBRANE TRANSLOCASE SUBUNIT TIM21"/>
    <property type="match status" value="1"/>
</dbReference>
<keyword evidence="5" id="KW-0809">Transit peptide</keyword>
<keyword evidence="7 9" id="KW-0496">Mitochondrion</keyword>
<evidence type="ECO:0000256" key="1">
    <source>
        <dbReference type="ARBA" id="ARBA00004304"/>
    </source>
</evidence>
<keyword evidence="4 9" id="KW-0812">Transmembrane</keyword>
<evidence type="ECO:0000256" key="3">
    <source>
        <dbReference type="ARBA" id="ARBA00020726"/>
    </source>
</evidence>
<dbReference type="InterPro" id="IPR038552">
    <property type="entry name" value="Tim21_IMS_sf"/>
</dbReference>
<feature type="transmembrane region" description="Helical" evidence="9">
    <location>
        <begin position="73"/>
        <end position="94"/>
    </location>
</feature>
<evidence type="ECO:0000256" key="5">
    <source>
        <dbReference type="ARBA" id="ARBA00022946"/>
    </source>
</evidence>
<organism evidence="10 11">
    <name type="scientific">Phyllachora maydis</name>
    <dbReference type="NCBI Taxonomy" id="1825666"/>
    <lineage>
        <taxon>Eukaryota</taxon>
        <taxon>Fungi</taxon>
        <taxon>Dikarya</taxon>
        <taxon>Ascomycota</taxon>
        <taxon>Pezizomycotina</taxon>
        <taxon>Sordariomycetes</taxon>
        <taxon>Sordariomycetidae</taxon>
        <taxon>Phyllachorales</taxon>
        <taxon>Phyllachoraceae</taxon>
        <taxon>Phyllachora</taxon>
    </lineage>
</organism>
<dbReference type="GO" id="GO:0030150">
    <property type="term" value="P:protein import into mitochondrial matrix"/>
    <property type="evidence" value="ECO:0007669"/>
    <property type="project" value="UniProtKB-UniRule"/>
</dbReference>
<keyword evidence="8 9" id="KW-0472">Membrane</keyword>
<comment type="similarity">
    <text evidence="2 9">Belongs to the TIM21 family.</text>
</comment>
<keyword evidence="11" id="KW-1185">Reference proteome</keyword>
<accession>A0AAD9MBM1</accession>
<name>A0AAD9MBM1_9PEZI</name>
<evidence type="ECO:0000313" key="10">
    <source>
        <dbReference type="EMBL" id="KAK2070262.1"/>
    </source>
</evidence>
<evidence type="ECO:0000256" key="8">
    <source>
        <dbReference type="ARBA" id="ARBA00023136"/>
    </source>
</evidence>
<evidence type="ECO:0000256" key="9">
    <source>
        <dbReference type="RuleBase" id="RU367142"/>
    </source>
</evidence>
<keyword evidence="9" id="KW-0653">Protein transport</keyword>
<dbReference type="InterPro" id="IPR013261">
    <property type="entry name" value="Tim21"/>
</dbReference>
<keyword evidence="6 9" id="KW-1133">Transmembrane helix</keyword>
<proteinExistence type="inferred from homology"/>
<evidence type="ECO:0000256" key="6">
    <source>
        <dbReference type="ARBA" id="ARBA00022989"/>
    </source>
</evidence>
<evidence type="ECO:0000256" key="2">
    <source>
        <dbReference type="ARBA" id="ARBA00010867"/>
    </source>
</evidence>
<dbReference type="AlphaFoldDB" id="A0AAD9MBM1"/>